<evidence type="ECO:0000259" key="1">
    <source>
        <dbReference type="Pfam" id="PF13547"/>
    </source>
</evidence>
<feature type="domain" description="Rcc01698-like C-terminal" evidence="3">
    <location>
        <begin position="1055"/>
        <end position="1150"/>
    </location>
</feature>
<dbReference type="Proteomes" id="UP000225190">
    <property type="component" value="Segment"/>
</dbReference>
<dbReference type="Pfam" id="PF23666">
    <property type="entry name" value="Rcc01698_C"/>
    <property type="match status" value="1"/>
</dbReference>
<evidence type="ECO:0000313" key="5">
    <source>
        <dbReference type="Proteomes" id="UP000225190"/>
    </source>
</evidence>
<dbReference type="EMBL" id="KU197014">
    <property type="protein sequence ID" value="AMW36140.1"/>
    <property type="molecule type" value="Genomic_DNA"/>
</dbReference>
<evidence type="ECO:0000259" key="2">
    <source>
        <dbReference type="Pfam" id="PF13550"/>
    </source>
</evidence>
<dbReference type="Gene3D" id="3.20.20.80">
    <property type="entry name" value="Glycosidases"/>
    <property type="match status" value="1"/>
</dbReference>
<sequence length="1287" mass="140949">MSVRSAIGGIVGGVVGFFVGGPAGAAWGFAIGAGIGAYTETTNIPGPKLADATVQTSSVGGTITFGSGGFPSSGNVIWIGPLKTTKKKQKGGGKGGGGTSTDVYSYSRSYAIAVSEQVDSFLIIKRNGKIVYSNDPSSTAEDVAYSRTFMQKCVLYTGSESQMPDPTISAVEGNGNVSPFRGIAYIVVKDDDLTDMLGAIPQYEFVLKKVNRADNDSVTNALRGVTLIPSTGEGAYGTTYAYTATARGNTAAHNNQTLRGFLNLNKHSNNGKVDIVNAIEDLDANFPNCNTVALVVSWFADDLRAGVCNIKPGFGLSSAYKFWWPTLDFQWQVQGFKHDSSAQYVHFITGRESSNAAYGSTPSDWSILEAIAYLKSKGKRIIFYPFVLVDIPPGNTLPDPASSGPQPVNPWRGRITCYPAPGRPGSPDGTSAAASQINTFFTREMGFSRMIYHYINICKQAGGVDVFLIGSEMVGITKVRSSRTESAAVPHLKTLAAAASTIPNCLVSYAADWTEYKGFQYGNDLIFSLDPLWSDANIDFIGIDNYFPIADVRAEDNKNKIYDIEYLKSQIEGGELWDWYYLDRTNNIRAPIADGAYNKPWVYRQKDFRSFWANSHINRLDGVETGTATSWVPQSKPVWFTEFGCAAINRGPNQPNVFFDPNSSESSFPYFSTGARDDNAQYSYLKATLEYWRDNGGAMLSTANMVAWTWDVRPYPAFPNQILTYYAGNVSYTRPTWGDYVNYPRGHWLMGRFNNSSLGQEISSVLKRLDIPENNADLIQLRSLPLNGYRIASETNAVTIIQSFQMAYFFDVGEWDRQLHFIVRGQPEVVEIPYEDLLPSDDEDEEALEVVRVQEIELLRKLSLTAFDPTIGYTTNTQTAERRIATISAKAESSQQLPLSFNPDELATIANKRIKIAWGESETFKFRTTMKYSYLTETDVVVLPDKRGNRFRARIMKVSEDSLIRSFEATLDADWIYETESTGLSTLPPEQTAPGEIGVTTIYPVDLSPQKDQDDEYGVYAAIVGGGAGWNGAQIDISTDGGATVLQTLNVVTDSTIGNLTSKLLPEFSSEYPSQQTVSVFFEQTPESITRAQQLSYMNKLAVQLDDGSYEVLQYQTATANDDGSFTLSNLVRGRYATTPGLASEGALVVVIDEFLPFVQFQQWVINSSLSYRATSVGSNPDDSDWITIAAPRKSQTEWKPTFLRSTRDASNTVALTLVGRGRLGVETAPRNSKYFAGYRFKFSDGFIIDSAEPSATRANTPAGAGVSACALNSISGEGPYTAVIGT</sequence>
<proteinExistence type="predicted"/>
<dbReference type="InterPro" id="IPR017853">
    <property type="entry name" value="GH"/>
</dbReference>
<reference evidence="4 5" key="1">
    <citation type="submission" date="2015-11" db="EMBL/GenBank/DDBJ databases">
        <title>Bacteriophages of Xanthomonas arboricola pv. juglandis: Characterization of two phages.</title>
        <authorList>
            <person name="Domotor D."/>
            <person name="Frank T."/>
            <person name="Rakhely G."/>
            <person name="Doffkay Z."/>
            <person name="Schneider G."/>
            <person name="Kovacs T."/>
        </authorList>
    </citation>
    <scope>NUCLEOTIDE SEQUENCE [LARGE SCALE GENOMIC DNA]</scope>
</reference>
<dbReference type="Pfam" id="PF13550">
    <property type="entry name" value="Phage-tail_3"/>
    <property type="match status" value="1"/>
</dbReference>
<dbReference type="Pfam" id="PF13547">
    <property type="entry name" value="GTA_TIM"/>
    <property type="match status" value="1"/>
</dbReference>
<dbReference type="CDD" id="cd19607">
    <property type="entry name" value="GTA_TIM-barrel-like"/>
    <property type="match status" value="1"/>
</dbReference>
<feature type="domain" description="Tip attachment protein J" evidence="2">
    <location>
        <begin position="795"/>
        <end position="959"/>
    </location>
</feature>
<evidence type="ECO:0000259" key="3">
    <source>
        <dbReference type="Pfam" id="PF23666"/>
    </source>
</evidence>
<evidence type="ECO:0000313" key="4">
    <source>
        <dbReference type="EMBL" id="AMW36140.1"/>
    </source>
</evidence>
<accession>A0A1I9L2F3</accession>
<dbReference type="InterPro" id="IPR032876">
    <property type="entry name" value="J_dom"/>
</dbReference>
<organism evidence="4 5">
    <name type="scientific">Xanthomonas phage XAJ2</name>
    <dbReference type="NCBI Taxonomy" id="1775249"/>
    <lineage>
        <taxon>Viruses</taxon>
        <taxon>Duplodnaviria</taxon>
        <taxon>Heunggongvirae</taxon>
        <taxon>Uroviricota</taxon>
        <taxon>Caudoviricetes</taxon>
        <taxon>Caudoviricetes incertae sedis</taxon>
        <taxon>Xajduovirus</taxon>
        <taxon>Xajduovirus XAJ2</taxon>
    </lineage>
</organism>
<dbReference type="InterPro" id="IPR025195">
    <property type="entry name" value="GTA_TIM_dom"/>
</dbReference>
<name>A0A1I9L2F3_9CAUD</name>
<dbReference type="SUPFAM" id="SSF51445">
    <property type="entry name" value="(Trans)glycosidases"/>
    <property type="match status" value="1"/>
</dbReference>
<dbReference type="InterPro" id="IPR056490">
    <property type="entry name" value="Rcc01698_C"/>
</dbReference>
<protein>
    <submittedName>
        <fullName evidence="4">Uncharacterized protein</fullName>
    </submittedName>
</protein>
<keyword evidence="5" id="KW-1185">Reference proteome</keyword>
<feature type="domain" description="GTA TIM-barrel-like" evidence="1">
    <location>
        <begin position="446"/>
        <end position="719"/>
    </location>
</feature>